<accession>H2YZH1</accession>
<feature type="domain" description="VWFA" evidence="2">
    <location>
        <begin position="854"/>
        <end position="1025"/>
    </location>
</feature>
<dbReference type="Pfam" id="PF13768">
    <property type="entry name" value="VWA_3"/>
    <property type="match status" value="3"/>
</dbReference>
<dbReference type="InterPro" id="IPR036465">
    <property type="entry name" value="vWFA_dom_sf"/>
</dbReference>
<dbReference type="HOGENOM" id="CLU_008839_0_0_1"/>
<evidence type="ECO:0000313" key="4">
    <source>
        <dbReference type="Proteomes" id="UP000007875"/>
    </source>
</evidence>
<reference evidence="4" key="1">
    <citation type="submission" date="2003-08" db="EMBL/GenBank/DDBJ databases">
        <authorList>
            <person name="Birren B."/>
            <person name="Nusbaum C."/>
            <person name="Abebe A."/>
            <person name="Abouelleil A."/>
            <person name="Adekoya E."/>
            <person name="Ait-zahra M."/>
            <person name="Allen N."/>
            <person name="Allen T."/>
            <person name="An P."/>
            <person name="Anderson M."/>
            <person name="Anderson S."/>
            <person name="Arachchi H."/>
            <person name="Armbruster J."/>
            <person name="Bachantsang P."/>
            <person name="Baldwin J."/>
            <person name="Barry A."/>
            <person name="Bayul T."/>
            <person name="Blitshsteyn B."/>
            <person name="Bloom T."/>
            <person name="Blye J."/>
            <person name="Boguslavskiy L."/>
            <person name="Borowsky M."/>
            <person name="Boukhgalter B."/>
            <person name="Brunache A."/>
            <person name="Butler J."/>
            <person name="Calixte N."/>
            <person name="Calvo S."/>
            <person name="Camarata J."/>
            <person name="Campo K."/>
            <person name="Chang J."/>
            <person name="Cheshatsang Y."/>
            <person name="Citroen M."/>
            <person name="Collymore A."/>
            <person name="Considine T."/>
            <person name="Cook A."/>
            <person name="Cooke P."/>
            <person name="Corum B."/>
            <person name="Cuomo C."/>
            <person name="David R."/>
            <person name="Dawoe T."/>
            <person name="Degray S."/>
            <person name="Dodge S."/>
            <person name="Dooley K."/>
            <person name="Dorje P."/>
            <person name="Dorjee K."/>
            <person name="Dorris L."/>
            <person name="Duffey N."/>
            <person name="Dupes A."/>
            <person name="Elkins T."/>
            <person name="Engels R."/>
            <person name="Erickson J."/>
            <person name="Farina A."/>
            <person name="Faro S."/>
            <person name="Ferreira P."/>
            <person name="Fischer H."/>
            <person name="Fitzgerald M."/>
            <person name="Foley K."/>
            <person name="Gage D."/>
            <person name="Galagan J."/>
            <person name="Gearin G."/>
            <person name="Gnerre S."/>
            <person name="Gnirke A."/>
            <person name="Goyette A."/>
            <person name="Graham J."/>
            <person name="Grandbois E."/>
            <person name="Gyaltsen K."/>
            <person name="Hafez N."/>
            <person name="Hagopian D."/>
            <person name="Hagos B."/>
            <person name="Hall J."/>
            <person name="Hatcher B."/>
            <person name="Heller A."/>
            <person name="Higgins H."/>
            <person name="Honan T."/>
            <person name="Horn A."/>
            <person name="Houde N."/>
            <person name="Hughes L."/>
            <person name="Hulme W."/>
            <person name="Husby E."/>
            <person name="Iliev I."/>
            <person name="Jaffe D."/>
            <person name="Jones C."/>
            <person name="Kamal M."/>
            <person name="Kamat A."/>
            <person name="Kamvysselis M."/>
            <person name="Karlsson E."/>
            <person name="Kells C."/>
            <person name="Kieu A."/>
            <person name="Kisner P."/>
            <person name="Kodira C."/>
            <person name="Kulbokas E."/>
            <person name="Labutti K."/>
            <person name="Lama D."/>
            <person name="Landers T."/>
            <person name="Leger J."/>
            <person name="Levine S."/>
            <person name="Lewis D."/>
            <person name="Lewis T."/>
            <person name="Lindblad-toh K."/>
            <person name="Liu X."/>
            <person name="Lokyitsang T."/>
            <person name="Lokyitsang Y."/>
            <person name="Lucien O."/>
            <person name="Lui A."/>
            <person name="Ma L.J."/>
            <person name="Mabbitt R."/>
            <person name="Macdonald J."/>
            <person name="Maclean C."/>
            <person name="Major J."/>
            <person name="Manning J."/>
            <person name="Marabella R."/>
            <person name="Maru K."/>
            <person name="Matthews C."/>
            <person name="Mauceli E."/>
            <person name="Mccarthy M."/>
            <person name="Mcdonough S."/>
            <person name="Mcghee T."/>
            <person name="Meldrim J."/>
            <person name="Meneus L."/>
            <person name="Mesirov J."/>
            <person name="Mihalev A."/>
            <person name="Mihova T."/>
            <person name="Mikkelsen T."/>
            <person name="Mlenga V."/>
            <person name="Moru K."/>
            <person name="Mozes J."/>
            <person name="Mulrain L."/>
            <person name="Munson G."/>
            <person name="Naylor J."/>
            <person name="Newes C."/>
            <person name="Nguyen C."/>
            <person name="Nguyen N."/>
            <person name="Nguyen T."/>
            <person name="Nicol R."/>
            <person name="Nielsen C."/>
            <person name="Nizzari M."/>
            <person name="Norbu C."/>
            <person name="Norbu N."/>
            <person name="O'donnell P."/>
            <person name="Okoawo O."/>
            <person name="O'leary S."/>
            <person name="Omotosho B."/>
            <person name="O'neill K."/>
            <person name="Osman S."/>
            <person name="Parker S."/>
            <person name="Perrin D."/>
            <person name="Phunkhang P."/>
            <person name="Piqani B."/>
            <person name="Purcell S."/>
            <person name="Rachupka T."/>
            <person name="Ramasamy U."/>
            <person name="Rameau R."/>
            <person name="Ray V."/>
            <person name="Raymond C."/>
            <person name="Retta R."/>
            <person name="Richardson S."/>
            <person name="Rise C."/>
            <person name="Rodriguez J."/>
            <person name="Rogers J."/>
            <person name="Rogov P."/>
            <person name="Rutman M."/>
            <person name="Schupbach R."/>
            <person name="Seaman C."/>
            <person name="Settipalli S."/>
            <person name="Sharpe T."/>
            <person name="Sheridan J."/>
            <person name="Sherpa N."/>
            <person name="Shi J."/>
            <person name="Smirnov S."/>
            <person name="Smith C."/>
            <person name="Sougnez C."/>
            <person name="Spencer B."/>
            <person name="Stalker J."/>
            <person name="Stange-thomann N."/>
            <person name="Stavropoulos S."/>
            <person name="Stetson K."/>
            <person name="Stone C."/>
            <person name="Stone S."/>
            <person name="Stubbs M."/>
            <person name="Talamas J."/>
            <person name="Tchuinga P."/>
            <person name="Tenzing P."/>
            <person name="Tesfaye S."/>
            <person name="Theodore J."/>
            <person name="Thoulutsang Y."/>
            <person name="Topham K."/>
            <person name="Towey S."/>
            <person name="Tsamla T."/>
            <person name="Tsomo N."/>
            <person name="Vallee D."/>
            <person name="Vassiliev H."/>
            <person name="Venkataraman V."/>
            <person name="Vinson J."/>
            <person name="Vo A."/>
            <person name="Wade C."/>
            <person name="Wang S."/>
            <person name="Wangchuk T."/>
            <person name="Wangdi T."/>
            <person name="Whittaker C."/>
            <person name="Wilkinson J."/>
            <person name="Wu Y."/>
            <person name="Wyman D."/>
            <person name="Yadav S."/>
            <person name="Yang S."/>
            <person name="Yang X."/>
            <person name="Yeager S."/>
            <person name="Yee E."/>
            <person name="Young G."/>
            <person name="Zainoun J."/>
            <person name="Zembeck L."/>
            <person name="Zimmer A."/>
            <person name="Zody M."/>
            <person name="Lander E."/>
        </authorList>
    </citation>
    <scope>NUCLEOTIDE SEQUENCE [LARGE SCALE GENOMIC DNA]</scope>
</reference>
<dbReference type="PROSITE" id="PS50234">
    <property type="entry name" value="VWFA"/>
    <property type="match status" value="1"/>
</dbReference>
<evidence type="ECO:0000256" key="1">
    <source>
        <dbReference type="SAM" id="MobiDB-lite"/>
    </source>
</evidence>
<dbReference type="GeneTree" id="ENSGT00940000159290"/>
<protein>
    <recommendedName>
        <fullName evidence="2">VWFA domain-containing protein</fullName>
    </recommendedName>
</protein>
<evidence type="ECO:0000313" key="3">
    <source>
        <dbReference type="Ensembl" id="ENSCSAVP00000010733.1"/>
    </source>
</evidence>
<keyword evidence="4" id="KW-1185">Reference proteome</keyword>
<dbReference type="Ensembl" id="ENSCSAVT00000010863.1">
    <property type="protein sequence ID" value="ENSCSAVP00000010733.1"/>
    <property type="gene ID" value="ENSCSAVG00000006294.1"/>
</dbReference>
<dbReference type="AlphaFoldDB" id="H2YZH1"/>
<dbReference type="CDD" id="cd00198">
    <property type="entry name" value="vWFA"/>
    <property type="match status" value="1"/>
</dbReference>
<dbReference type="PANTHER" id="PTHR46478:SF1">
    <property type="entry name" value="VON WILLEBRAND FACTOR A DOMAIN-CONTAINING PROTEIN 3A"/>
    <property type="match status" value="1"/>
</dbReference>
<dbReference type="eggNOG" id="ENOG502QTDG">
    <property type="taxonomic scope" value="Eukaryota"/>
</dbReference>
<feature type="region of interest" description="Disordered" evidence="1">
    <location>
        <begin position="1029"/>
        <end position="1052"/>
    </location>
</feature>
<dbReference type="STRING" id="51511.ENSCSAVP00000010733"/>
<dbReference type="Gene3D" id="3.40.50.410">
    <property type="entry name" value="von Willebrand factor, type A domain"/>
    <property type="match status" value="3"/>
</dbReference>
<dbReference type="InParanoid" id="H2YZH1"/>
<dbReference type="OMA" id="PNCTHQK"/>
<dbReference type="PANTHER" id="PTHR46478">
    <property type="entry name" value="VON WILLEBRAND FACTOR A DOMAIN-CONTAINING PROTEIN 3A"/>
    <property type="match status" value="1"/>
</dbReference>
<dbReference type="Proteomes" id="UP000007875">
    <property type="component" value="Unassembled WGS sequence"/>
</dbReference>
<dbReference type="SMART" id="SM00327">
    <property type="entry name" value="VWA"/>
    <property type="match status" value="2"/>
</dbReference>
<sequence>MLVTHVNQTLALERAKRFSATPSDSQTSEEWLQNHDLSYQKITLKDLLLKGKQAKKSGNGKHLVFDASVITEMEYKLNMAIEQYHKRVKWLLKGSKKLFGLVKGDRVGVLIDSSDANTGFGRLQDFQQSLLHLMDEQLKTKKSLFMLSFGSELECLWNNAMDLNLRTIEEARDFIRGLHPSGGCNLLKAFKKILQVKDLNSILIILGNCPDQTSSVLFDYVQQCLLCRDLPVHAVAYDTSNHLTHETLKKLADHSKGRYHCYNSSDDREVYKDRNYSLIYIEGVYELILISTLLYHQSFDIQLLLKEAQRAVDVISKIKQMRTGMLGDALVSIENEVKYSSVGSFIYLLYLFYQKAMQQFEWHDGSTKNVHVDVAMLYEYQKQLGSAVKTYERRIEWLASGSRKIWGTICEKRVILLVDTSVSNQAYIIHLQHSLRLLMEQQLGNKQAFNIIAYGSHPKMWKPHMVKPNPENLQSAWNWVQNLAASGGRNFMSAFRAATENGEDIKMFGGPQALYVISSGIPDQEEDVVCSFVSECTTGSELKLHTVLFSIDDYSVSCVLPTRYATTPQTADYLRNLAHSGNGRFHWFRETGVIESDDVTAISREMDRAVHYSQRCSMLVESVKARDELRKEESALKQNQLKKTGEIKQIEFIEPRPTALTLARMVTISCRISYLYTSVISCKTCHCLTSFARIKTVAPTDQSHQGKSQRTHQDTFYTEDKNIVGTVYRKFPKTRSVRKSVPEPILPQMEERISSKQWLRKYSIKKLKLDLNRYVSGPVCIHKKAKSKNVTSKWFCSIFPSVDIDGQVRHIDMQESEMVDYETHLTTLIRRYLTRMQWLLSGSRKIFGTILEDNVVILIDTSGSMGYNMEELKKSMTSLIWEQLNSNKIAFNLVAFSNTSRQWQSSLTESNQSACHDAAQWVAALKAHGGSATLEALQVALSEQEADAVYLLTDGKPDSSIKLTLSEANSLNTRKIPIHTISFNCDNNEANEFLKKLSSNSGGRFHRCHGEADAEFAIHRLMKEECLDEDDPNLPNFQGEDLRRLNDEVDKG</sequence>
<name>H2YZH1_CIOSA</name>
<evidence type="ECO:0000259" key="2">
    <source>
        <dbReference type="PROSITE" id="PS50234"/>
    </source>
</evidence>
<organism evidence="3 4">
    <name type="scientific">Ciona savignyi</name>
    <name type="common">Pacific transparent sea squirt</name>
    <dbReference type="NCBI Taxonomy" id="51511"/>
    <lineage>
        <taxon>Eukaryota</taxon>
        <taxon>Metazoa</taxon>
        <taxon>Chordata</taxon>
        <taxon>Tunicata</taxon>
        <taxon>Ascidiacea</taxon>
        <taxon>Phlebobranchia</taxon>
        <taxon>Cionidae</taxon>
        <taxon>Ciona</taxon>
    </lineage>
</organism>
<dbReference type="SUPFAM" id="SSF53300">
    <property type="entry name" value="vWA-like"/>
    <property type="match status" value="3"/>
</dbReference>
<reference evidence="3" key="2">
    <citation type="submission" date="2025-08" db="UniProtKB">
        <authorList>
            <consortium name="Ensembl"/>
        </authorList>
    </citation>
    <scope>IDENTIFICATION</scope>
</reference>
<proteinExistence type="predicted"/>
<reference evidence="3" key="3">
    <citation type="submission" date="2025-09" db="UniProtKB">
        <authorList>
            <consortium name="Ensembl"/>
        </authorList>
    </citation>
    <scope>IDENTIFICATION</scope>
</reference>
<feature type="compositionally biased region" description="Basic and acidic residues" evidence="1">
    <location>
        <begin position="1040"/>
        <end position="1052"/>
    </location>
</feature>
<dbReference type="InterPro" id="IPR002035">
    <property type="entry name" value="VWF_A"/>
</dbReference>